<organism evidence="2 3">
    <name type="scientific">Burkholderia diffusa</name>
    <dbReference type="NCBI Taxonomy" id="488732"/>
    <lineage>
        <taxon>Bacteria</taxon>
        <taxon>Pseudomonadati</taxon>
        <taxon>Pseudomonadota</taxon>
        <taxon>Betaproteobacteria</taxon>
        <taxon>Burkholderiales</taxon>
        <taxon>Burkholderiaceae</taxon>
        <taxon>Burkholderia</taxon>
        <taxon>Burkholderia cepacia complex</taxon>
    </lineage>
</organism>
<feature type="transmembrane region" description="Helical" evidence="1">
    <location>
        <begin position="20"/>
        <end position="41"/>
    </location>
</feature>
<proteinExistence type="predicted"/>
<evidence type="ECO:0000313" key="3">
    <source>
        <dbReference type="Proteomes" id="UP000494125"/>
    </source>
</evidence>
<dbReference type="EMBL" id="CABVPN010000009">
    <property type="protein sequence ID" value="VWB47367.1"/>
    <property type="molecule type" value="Genomic_DNA"/>
</dbReference>
<dbReference type="Proteomes" id="UP000494125">
    <property type="component" value="Unassembled WGS sequence"/>
</dbReference>
<evidence type="ECO:0000256" key="1">
    <source>
        <dbReference type="SAM" id="Phobius"/>
    </source>
</evidence>
<evidence type="ECO:0000313" key="2">
    <source>
        <dbReference type="EMBL" id="VWB47367.1"/>
    </source>
</evidence>
<name>A0A6P2JXQ7_9BURK</name>
<reference evidence="2 3" key="1">
    <citation type="submission" date="2019-09" db="EMBL/GenBank/DDBJ databases">
        <authorList>
            <person name="Depoorter E."/>
        </authorList>
    </citation>
    <scope>NUCLEOTIDE SEQUENCE [LARGE SCALE GENOMIC DNA]</scope>
    <source>
        <strain evidence="2">LMG 24065</strain>
    </source>
</reference>
<keyword evidence="3" id="KW-1185">Reference proteome</keyword>
<dbReference type="RefSeq" id="WP_151047299.1">
    <property type="nucleotide sequence ID" value="NZ_CABVPN010000009.1"/>
</dbReference>
<dbReference type="GeneID" id="93027233"/>
<keyword evidence="1" id="KW-0472">Membrane</keyword>
<gene>
    <name evidence="2" type="ORF">BDI24065_02154</name>
</gene>
<sequence length="152" mass="16775">MKMTSLKNMPIFGGDTPETVRVAVTLLTGAWCIFAYRVAVFESAVVPALLDRFPSGSFRAGMVRMLAATFVAIAVALALLVVQIARRKNWARITMIGLVIATLALMAFTVAHRPADFLSTVYCLFTLATLLLLSRSSRQWFDQPRPQPDEQP</sequence>
<feature type="transmembrane region" description="Helical" evidence="1">
    <location>
        <begin position="61"/>
        <end position="81"/>
    </location>
</feature>
<keyword evidence="1" id="KW-0812">Transmembrane</keyword>
<accession>A0A6P2JXQ7</accession>
<feature type="transmembrane region" description="Helical" evidence="1">
    <location>
        <begin position="93"/>
        <end position="111"/>
    </location>
</feature>
<feature type="transmembrane region" description="Helical" evidence="1">
    <location>
        <begin position="117"/>
        <end position="133"/>
    </location>
</feature>
<protein>
    <submittedName>
        <fullName evidence="2">Uncharacterized protein</fullName>
    </submittedName>
</protein>
<keyword evidence="1" id="KW-1133">Transmembrane helix</keyword>
<dbReference type="AlphaFoldDB" id="A0A6P2JXQ7"/>